<keyword evidence="6" id="KW-0378">Hydrolase</keyword>
<evidence type="ECO:0000256" key="8">
    <source>
        <dbReference type="SAM" id="MobiDB-lite"/>
    </source>
</evidence>
<dbReference type="EMBL" id="JABEZW010000002">
    <property type="protein sequence ID" value="MBA0760494.1"/>
    <property type="molecule type" value="Genomic_DNA"/>
</dbReference>
<comment type="similarity">
    <text evidence="2">Belongs to the peptidase C19 family.</text>
</comment>
<dbReference type="GO" id="GO:0006508">
    <property type="term" value="P:proteolysis"/>
    <property type="evidence" value="ECO:0007669"/>
    <property type="project" value="UniProtKB-KW"/>
</dbReference>
<protein>
    <recommendedName>
        <fullName evidence="3">ubiquitinyl hydrolase 1</fullName>
        <ecNumber evidence="3">3.4.19.12</ecNumber>
    </recommendedName>
</protein>
<sequence length="598" mass="70304">MKRALEEQYGGEEELPQTNPGFNNTPFKFTKYSNAYMLVYIRESDKDKIICNVDEKDIAEHLKIRLKKEQEEEDDKRRYKAQAHLYTIIKVARDEDLLEQIGKDIYFDLVDHDKVRSFRIQKQTPFNDFKEELAKEFGIPVQYQRYWIWAKRQNHTYRPNRPLTPQEEAQPVGQLRDMSNKAHNAELKLFLEVGCGPDLRPIPPPDKTREDIMLFFKLYDPEKGELRYVGRLLVKLSGKPIEYIAKLNQMAGFAPDEEIDLYEEIKFEPCVMCEHLDKRCSFRLSQIEDGDIICFQKSLPIASEEACQYPDVPSFLEYVHNRQVPLVCGDLLNILLSRSKIHTYDDVVERVAHKIGLDDPSKIRLTSHNCYSQQPKPQPIKYRGVETLSEMLVHYNQTSDILYYEVLDIPLPELQGLKNLKVAFHHATKDEVVIHNIRLPKQSTIGDVIDELKTKVELSHPNAELRLLEVFYHKIYKVPEEEKNLGLNNRLIHVYHFSKETAQNQMQVQNFGEPFFLVIHEGETLAEVKLRIQKKLQVSDEEFSKWKFAFMSLGQPEYLQDSDIVFKRFQRRDVYGAWEQYLGLEHSDTSPRRTYVNQ</sequence>
<feature type="domain" description="Ubiquitin carboxyl-terminal hydrolase 7 ICP0-binding" evidence="9">
    <location>
        <begin position="144"/>
        <end position="392"/>
    </location>
</feature>
<evidence type="ECO:0000256" key="3">
    <source>
        <dbReference type="ARBA" id="ARBA00012759"/>
    </source>
</evidence>
<accession>A0A7J9DIW1</accession>
<evidence type="ECO:0000313" key="11">
    <source>
        <dbReference type="EMBL" id="MBA0760494.1"/>
    </source>
</evidence>
<keyword evidence="5" id="KW-0833">Ubl conjugation pathway</keyword>
<evidence type="ECO:0000256" key="4">
    <source>
        <dbReference type="ARBA" id="ARBA00022670"/>
    </source>
</evidence>
<evidence type="ECO:0000259" key="10">
    <source>
        <dbReference type="Pfam" id="PF14533"/>
    </source>
</evidence>
<dbReference type="GO" id="GO:0005634">
    <property type="term" value="C:nucleus"/>
    <property type="evidence" value="ECO:0007669"/>
    <property type="project" value="UniProtKB-ARBA"/>
</dbReference>
<dbReference type="AlphaFoldDB" id="A0A7J9DIW1"/>
<evidence type="ECO:0000256" key="5">
    <source>
        <dbReference type="ARBA" id="ARBA00022786"/>
    </source>
</evidence>
<keyword evidence="4" id="KW-0645">Protease</keyword>
<comment type="catalytic activity">
    <reaction evidence="1">
        <text>Thiol-dependent hydrolysis of ester, thioester, amide, peptide and isopeptide bonds formed by the C-terminal Gly of ubiquitin (a 76-residue protein attached to proteins as an intracellular targeting signal).</text>
        <dbReference type="EC" id="3.4.19.12"/>
    </reaction>
</comment>
<keyword evidence="7" id="KW-0788">Thiol protease</keyword>
<proteinExistence type="inferred from homology"/>
<keyword evidence="12" id="KW-1185">Reference proteome</keyword>
<evidence type="ECO:0000256" key="1">
    <source>
        <dbReference type="ARBA" id="ARBA00000707"/>
    </source>
</evidence>
<dbReference type="Pfam" id="PF12436">
    <property type="entry name" value="USP7_ICP0_bdg"/>
    <property type="match status" value="1"/>
</dbReference>
<organism evidence="11 12">
    <name type="scientific">Gossypium trilobum</name>
    <dbReference type="NCBI Taxonomy" id="34281"/>
    <lineage>
        <taxon>Eukaryota</taxon>
        <taxon>Viridiplantae</taxon>
        <taxon>Streptophyta</taxon>
        <taxon>Embryophyta</taxon>
        <taxon>Tracheophyta</taxon>
        <taxon>Spermatophyta</taxon>
        <taxon>Magnoliopsida</taxon>
        <taxon>eudicotyledons</taxon>
        <taxon>Gunneridae</taxon>
        <taxon>Pentapetalae</taxon>
        <taxon>rosids</taxon>
        <taxon>malvids</taxon>
        <taxon>Malvales</taxon>
        <taxon>Malvaceae</taxon>
        <taxon>Malvoideae</taxon>
        <taxon>Gossypium</taxon>
    </lineage>
</organism>
<name>A0A7J9DIW1_9ROSI</name>
<evidence type="ECO:0000259" key="9">
    <source>
        <dbReference type="Pfam" id="PF12436"/>
    </source>
</evidence>
<evidence type="ECO:0000313" key="12">
    <source>
        <dbReference type="Proteomes" id="UP000593568"/>
    </source>
</evidence>
<dbReference type="Gene3D" id="3.10.20.90">
    <property type="entry name" value="Phosphatidylinositol 3-kinase Catalytic Subunit, Chain A, domain 1"/>
    <property type="match status" value="2"/>
</dbReference>
<dbReference type="InterPro" id="IPR029346">
    <property type="entry name" value="USP_C"/>
</dbReference>
<reference evidence="11 12" key="1">
    <citation type="journal article" date="2019" name="Genome Biol. Evol.">
        <title>Insights into the evolution of the New World diploid cottons (Gossypium, subgenus Houzingenia) based on genome sequencing.</title>
        <authorList>
            <person name="Grover C.E."/>
            <person name="Arick M.A. 2nd"/>
            <person name="Thrash A."/>
            <person name="Conover J.L."/>
            <person name="Sanders W.S."/>
            <person name="Peterson D.G."/>
            <person name="Frelichowski J.E."/>
            <person name="Scheffler J.A."/>
            <person name="Scheffler B.E."/>
            <person name="Wendel J.F."/>
        </authorList>
    </citation>
    <scope>NUCLEOTIDE SEQUENCE [LARGE SCALE GENOMIC DNA]</scope>
    <source>
        <strain evidence="11">8</strain>
        <tissue evidence="11">Leaf</tissue>
    </source>
</reference>
<feature type="non-terminal residue" evidence="11">
    <location>
        <position position="598"/>
    </location>
</feature>
<feature type="domain" description="Ubiquitin carboxyl-terminal hydrolase C-terminal" evidence="10">
    <location>
        <begin position="402"/>
        <end position="591"/>
    </location>
</feature>
<comment type="caution">
    <text evidence="11">The sequence shown here is derived from an EMBL/GenBank/DDBJ whole genome shotgun (WGS) entry which is preliminary data.</text>
</comment>
<dbReference type="GO" id="GO:0004843">
    <property type="term" value="F:cysteine-type deubiquitinase activity"/>
    <property type="evidence" value="ECO:0007669"/>
    <property type="project" value="UniProtKB-EC"/>
</dbReference>
<gene>
    <name evidence="11" type="ORF">Gotri_023237</name>
</gene>
<dbReference type="InterPro" id="IPR024729">
    <property type="entry name" value="USP7_ICP0-binding_dom"/>
</dbReference>
<evidence type="ECO:0000256" key="6">
    <source>
        <dbReference type="ARBA" id="ARBA00022801"/>
    </source>
</evidence>
<dbReference type="EC" id="3.4.19.12" evidence="3"/>
<dbReference type="FunFam" id="3.10.20.90:FF:000050">
    <property type="entry name" value="Ubiquitin carboxyl-terminal hydrolase 13"/>
    <property type="match status" value="1"/>
</dbReference>
<feature type="region of interest" description="Disordered" evidence="8">
    <location>
        <begin position="1"/>
        <end position="23"/>
    </location>
</feature>
<evidence type="ECO:0000256" key="2">
    <source>
        <dbReference type="ARBA" id="ARBA00009085"/>
    </source>
</evidence>
<dbReference type="Proteomes" id="UP000593568">
    <property type="component" value="Unassembled WGS sequence"/>
</dbReference>
<dbReference type="Pfam" id="PF14533">
    <property type="entry name" value="USP7_C2"/>
    <property type="match status" value="1"/>
</dbReference>
<evidence type="ECO:0000256" key="7">
    <source>
        <dbReference type="ARBA" id="ARBA00022807"/>
    </source>
</evidence>